<evidence type="ECO:0000256" key="3">
    <source>
        <dbReference type="ARBA" id="ARBA00023163"/>
    </source>
</evidence>
<reference evidence="6 7" key="1">
    <citation type="submission" date="2015-11" db="EMBL/GenBank/DDBJ databases">
        <title>Ensifer anhuiense sp. nov., an effective nitrogen fixation bacterium with Glycine soja.</title>
        <authorList>
            <person name="Yan H."/>
            <person name="Chen W."/>
        </authorList>
    </citation>
    <scope>NUCLEOTIDE SEQUENCE [LARGE SCALE GENOMIC DNA]</scope>
    <source>
        <strain evidence="6 7">LMG 7837</strain>
    </source>
</reference>
<sequence length="197" mass="21003">MQQGKTRRSNQERSDATRAAIIEAARALFVAKGYADTATPEIVAAVGLTRGALYHHFADKKALFRAVIDREAREVAALIEQSAGENLGPHEALLAGAAAYFDAMAVPGRVRLLLLDGPAVLGVTEMALIDAAHGRRTLEEGLTAAMAPHRLEEKAVKAMAFLLSAAFDRAALEIDAGAARADYAYAIDRLIDRLIAP</sequence>
<dbReference type="STRING" id="36856.ATB98_13705"/>
<dbReference type="PANTHER" id="PTHR47506">
    <property type="entry name" value="TRANSCRIPTIONAL REGULATORY PROTEIN"/>
    <property type="match status" value="1"/>
</dbReference>
<accession>A0A178YJI6</accession>
<organism evidence="6 7">
    <name type="scientific">Sinorhizobium saheli</name>
    <dbReference type="NCBI Taxonomy" id="36856"/>
    <lineage>
        <taxon>Bacteria</taxon>
        <taxon>Pseudomonadati</taxon>
        <taxon>Pseudomonadota</taxon>
        <taxon>Alphaproteobacteria</taxon>
        <taxon>Hyphomicrobiales</taxon>
        <taxon>Rhizobiaceae</taxon>
        <taxon>Sinorhizobium/Ensifer group</taxon>
        <taxon>Sinorhizobium</taxon>
    </lineage>
</organism>
<keyword evidence="1" id="KW-0805">Transcription regulation</keyword>
<dbReference type="AlphaFoldDB" id="A0A178YJI6"/>
<dbReference type="InterPro" id="IPR009057">
    <property type="entry name" value="Homeodomain-like_sf"/>
</dbReference>
<dbReference type="Pfam" id="PF00440">
    <property type="entry name" value="TetR_N"/>
    <property type="match status" value="1"/>
</dbReference>
<proteinExistence type="predicted"/>
<dbReference type="RefSeq" id="WP_066871865.1">
    <property type="nucleotide sequence ID" value="NZ_LNQB01000066.1"/>
</dbReference>
<keyword evidence="3" id="KW-0804">Transcription</keyword>
<dbReference type="PRINTS" id="PR00455">
    <property type="entry name" value="HTHTETR"/>
</dbReference>
<protein>
    <submittedName>
        <fullName evidence="6">TetR family transcriptional regulator</fullName>
    </submittedName>
</protein>
<evidence type="ECO:0000313" key="6">
    <source>
        <dbReference type="EMBL" id="OAP46945.1"/>
    </source>
</evidence>
<keyword evidence="7" id="KW-1185">Reference proteome</keyword>
<dbReference type="OrthoDB" id="8478851at2"/>
<dbReference type="Pfam" id="PF21351">
    <property type="entry name" value="TetR_C_41"/>
    <property type="match status" value="1"/>
</dbReference>
<evidence type="ECO:0000313" key="7">
    <source>
        <dbReference type="Proteomes" id="UP000078507"/>
    </source>
</evidence>
<dbReference type="InterPro" id="IPR049484">
    <property type="entry name" value="Rv0078-like_C"/>
</dbReference>
<dbReference type="EMBL" id="LNQB01000066">
    <property type="protein sequence ID" value="OAP46945.1"/>
    <property type="molecule type" value="Genomic_DNA"/>
</dbReference>
<evidence type="ECO:0000259" key="5">
    <source>
        <dbReference type="PROSITE" id="PS50977"/>
    </source>
</evidence>
<keyword evidence="2 4" id="KW-0238">DNA-binding</keyword>
<name>A0A178YJI6_SINSA</name>
<feature type="domain" description="HTH tetR-type" evidence="5">
    <location>
        <begin position="15"/>
        <end position="75"/>
    </location>
</feature>
<evidence type="ECO:0000256" key="2">
    <source>
        <dbReference type="ARBA" id="ARBA00023125"/>
    </source>
</evidence>
<comment type="caution">
    <text evidence="6">The sequence shown here is derived from an EMBL/GenBank/DDBJ whole genome shotgun (WGS) entry which is preliminary data.</text>
</comment>
<dbReference type="GO" id="GO:0003677">
    <property type="term" value="F:DNA binding"/>
    <property type="evidence" value="ECO:0007669"/>
    <property type="project" value="UniProtKB-UniRule"/>
</dbReference>
<dbReference type="Proteomes" id="UP000078507">
    <property type="component" value="Unassembled WGS sequence"/>
</dbReference>
<evidence type="ECO:0000256" key="4">
    <source>
        <dbReference type="PROSITE-ProRule" id="PRU00335"/>
    </source>
</evidence>
<dbReference type="SUPFAM" id="SSF46689">
    <property type="entry name" value="Homeodomain-like"/>
    <property type="match status" value="1"/>
</dbReference>
<feature type="DNA-binding region" description="H-T-H motif" evidence="4">
    <location>
        <begin position="38"/>
        <end position="57"/>
    </location>
</feature>
<dbReference type="InterPro" id="IPR001647">
    <property type="entry name" value="HTH_TetR"/>
</dbReference>
<dbReference type="PROSITE" id="PS50977">
    <property type="entry name" value="HTH_TETR_2"/>
    <property type="match status" value="1"/>
</dbReference>
<dbReference type="Gene3D" id="1.10.357.10">
    <property type="entry name" value="Tetracycline Repressor, domain 2"/>
    <property type="match status" value="1"/>
</dbReference>
<evidence type="ECO:0000256" key="1">
    <source>
        <dbReference type="ARBA" id="ARBA00023015"/>
    </source>
</evidence>
<dbReference type="PANTHER" id="PTHR47506:SF3">
    <property type="entry name" value="HTH-TYPE TRANSCRIPTIONAL REGULATOR LMRA"/>
    <property type="match status" value="1"/>
</dbReference>
<gene>
    <name evidence="6" type="ORF">ATB98_13705</name>
</gene>